<dbReference type="AlphaFoldDB" id="A0A192C719"/>
<name>A0A192C719_ECO25</name>
<protein>
    <submittedName>
        <fullName evidence="1">Uncharacterized protein</fullName>
    </submittedName>
</protein>
<evidence type="ECO:0000313" key="2">
    <source>
        <dbReference type="Proteomes" id="UP000183316"/>
    </source>
</evidence>
<gene>
    <name evidence="1" type="ORF">WLH_00128</name>
</gene>
<organism evidence="1 2">
    <name type="scientific">Escherichia coli O25b:H4</name>
    <dbReference type="NCBI Taxonomy" id="941280"/>
    <lineage>
        <taxon>Bacteria</taxon>
        <taxon>Pseudomonadati</taxon>
        <taxon>Pseudomonadota</taxon>
        <taxon>Gammaproteobacteria</taxon>
        <taxon>Enterobacterales</taxon>
        <taxon>Enterobacteriaceae</taxon>
        <taxon>Escherichia</taxon>
    </lineage>
</organism>
<dbReference type="EMBL" id="CP015085">
    <property type="protein sequence ID" value="ANK01389.1"/>
    <property type="molecule type" value="Genomic_DNA"/>
</dbReference>
<sequence length="46" mass="4933">MIIISAKRNATANKRTIVGAGALLRKYNNHTPDIVIDIVTAISNAL</sequence>
<proteinExistence type="predicted"/>
<dbReference type="PATRIC" id="fig|941280.3.peg.128"/>
<reference evidence="1 2" key="1">
    <citation type="submission" date="2016-03" db="EMBL/GenBank/DDBJ databases">
        <title>Genome Sequence and Comparative Pathogenic Determinants of Uropathogenic Escherichia coli O25b:H4, a Clinical Isolate from Saudi Arabia.</title>
        <authorList>
            <person name="Alyamani E.A.J."/>
            <person name="Khiyami M.A."/>
            <person name="Booq R.Y."/>
            <person name="Bahwerth F.S."/>
            <person name="Vaisvil B."/>
            <person name="Schmitt D.P."/>
            <person name="Kapatral V."/>
        </authorList>
    </citation>
    <scope>NUCLEOTIDE SEQUENCE [LARGE SCALE GENOMIC DNA]</scope>
    <source>
        <strain evidence="1 2">O25b:H4</strain>
    </source>
</reference>
<dbReference type="Proteomes" id="UP000183316">
    <property type="component" value="Chromosome"/>
</dbReference>
<accession>A0A192C719</accession>
<evidence type="ECO:0000313" key="1">
    <source>
        <dbReference type="EMBL" id="ANK01389.1"/>
    </source>
</evidence>